<dbReference type="AlphaFoldDB" id="A0AAN4Q811"/>
<sequence length="100" mass="11291">MARYCHQQVSTSPVVKAISRAPQLTFGVTIRTASQQTIAIHCTSAMAGESRCFIRVCISPFIDNSRHPVSREEHLPQKYRLTNAAKESTEFFIITRLDHT</sequence>
<dbReference type="EMBL" id="BGKA01000187">
    <property type="protein sequence ID" value="GBH19063.1"/>
    <property type="molecule type" value="Genomic_DNA"/>
</dbReference>
<organism evidence="1 2">
    <name type="scientific">Pseudomonas syringae pv. actinidiae</name>
    <dbReference type="NCBI Taxonomy" id="103796"/>
    <lineage>
        <taxon>Bacteria</taxon>
        <taxon>Pseudomonadati</taxon>
        <taxon>Pseudomonadota</taxon>
        <taxon>Gammaproteobacteria</taxon>
        <taxon>Pseudomonadales</taxon>
        <taxon>Pseudomonadaceae</taxon>
        <taxon>Pseudomonas</taxon>
        <taxon>Pseudomonas syringae</taxon>
    </lineage>
</organism>
<name>A0AAN4Q811_PSESF</name>
<protein>
    <submittedName>
        <fullName evidence="1">Uncharacterized protein</fullName>
    </submittedName>
</protein>
<gene>
    <name evidence="1" type="ORF">KPSA3_05063</name>
</gene>
<dbReference type="Proteomes" id="UP000248291">
    <property type="component" value="Unassembled WGS sequence"/>
</dbReference>
<proteinExistence type="predicted"/>
<comment type="caution">
    <text evidence="1">The sequence shown here is derived from an EMBL/GenBank/DDBJ whole genome shotgun (WGS) entry which is preliminary data.</text>
</comment>
<reference evidence="1 2" key="1">
    <citation type="submission" date="2018-04" db="EMBL/GenBank/DDBJ databases">
        <title>Draft genome sequence of Pseudomonas syringae pv. actinidiae biovar 3 strains isolated from kiwifruit in Kagawa prefecture.</title>
        <authorList>
            <person name="Tabuchi M."/>
            <person name="Saito M."/>
            <person name="Fujiwara S."/>
            <person name="Sasa N."/>
            <person name="Akimitsu K."/>
            <person name="Gomi K."/>
            <person name="Konishi-Sugita S."/>
            <person name="Hamano K."/>
            <person name="Kataoka I."/>
        </authorList>
    </citation>
    <scope>NUCLEOTIDE SEQUENCE [LARGE SCALE GENOMIC DNA]</scope>
    <source>
        <strain evidence="1 2">MAFF212211</strain>
    </source>
</reference>
<evidence type="ECO:0000313" key="1">
    <source>
        <dbReference type="EMBL" id="GBH19063.1"/>
    </source>
</evidence>
<accession>A0AAN4Q811</accession>
<evidence type="ECO:0000313" key="2">
    <source>
        <dbReference type="Proteomes" id="UP000248291"/>
    </source>
</evidence>